<name>A0A0D0CST7_9AGAM</name>
<feature type="non-terminal residue" evidence="1">
    <location>
        <position position="1"/>
    </location>
</feature>
<evidence type="ECO:0000313" key="1">
    <source>
        <dbReference type="EMBL" id="KIK78418.1"/>
    </source>
</evidence>
<dbReference type="InParanoid" id="A0A0D0CST7"/>
<organism evidence="1 2">
    <name type="scientific">Paxillus rubicundulus Ve08.2h10</name>
    <dbReference type="NCBI Taxonomy" id="930991"/>
    <lineage>
        <taxon>Eukaryota</taxon>
        <taxon>Fungi</taxon>
        <taxon>Dikarya</taxon>
        <taxon>Basidiomycota</taxon>
        <taxon>Agaricomycotina</taxon>
        <taxon>Agaricomycetes</taxon>
        <taxon>Agaricomycetidae</taxon>
        <taxon>Boletales</taxon>
        <taxon>Paxilineae</taxon>
        <taxon>Paxillaceae</taxon>
        <taxon>Paxillus</taxon>
    </lineage>
</organism>
<keyword evidence="2" id="KW-1185">Reference proteome</keyword>
<evidence type="ECO:0000313" key="2">
    <source>
        <dbReference type="Proteomes" id="UP000054538"/>
    </source>
</evidence>
<feature type="non-terminal residue" evidence="1">
    <location>
        <position position="52"/>
    </location>
</feature>
<reference evidence="1 2" key="1">
    <citation type="submission" date="2014-04" db="EMBL/GenBank/DDBJ databases">
        <authorList>
            <consortium name="DOE Joint Genome Institute"/>
            <person name="Kuo A."/>
            <person name="Kohler A."/>
            <person name="Jargeat P."/>
            <person name="Nagy L.G."/>
            <person name="Floudas D."/>
            <person name="Copeland A."/>
            <person name="Barry K.W."/>
            <person name="Cichocki N."/>
            <person name="Veneault-Fourrey C."/>
            <person name="LaButti K."/>
            <person name="Lindquist E.A."/>
            <person name="Lipzen A."/>
            <person name="Lundell T."/>
            <person name="Morin E."/>
            <person name="Murat C."/>
            <person name="Sun H."/>
            <person name="Tunlid A."/>
            <person name="Henrissat B."/>
            <person name="Grigoriev I.V."/>
            <person name="Hibbett D.S."/>
            <person name="Martin F."/>
            <person name="Nordberg H.P."/>
            <person name="Cantor M.N."/>
            <person name="Hua S.X."/>
        </authorList>
    </citation>
    <scope>NUCLEOTIDE SEQUENCE [LARGE SCALE GENOMIC DNA]</scope>
    <source>
        <strain evidence="1 2">Ve08.2h10</strain>
    </source>
</reference>
<dbReference type="EMBL" id="KN826597">
    <property type="protein sequence ID" value="KIK78418.1"/>
    <property type="molecule type" value="Genomic_DNA"/>
</dbReference>
<reference evidence="2" key="2">
    <citation type="submission" date="2015-01" db="EMBL/GenBank/DDBJ databases">
        <title>Evolutionary Origins and Diversification of the Mycorrhizal Mutualists.</title>
        <authorList>
            <consortium name="DOE Joint Genome Institute"/>
            <consortium name="Mycorrhizal Genomics Consortium"/>
            <person name="Kohler A."/>
            <person name="Kuo A."/>
            <person name="Nagy L.G."/>
            <person name="Floudas D."/>
            <person name="Copeland A."/>
            <person name="Barry K.W."/>
            <person name="Cichocki N."/>
            <person name="Veneault-Fourrey C."/>
            <person name="LaButti K."/>
            <person name="Lindquist E.A."/>
            <person name="Lipzen A."/>
            <person name="Lundell T."/>
            <person name="Morin E."/>
            <person name="Murat C."/>
            <person name="Riley R."/>
            <person name="Ohm R."/>
            <person name="Sun H."/>
            <person name="Tunlid A."/>
            <person name="Henrissat B."/>
            <person name="Grigoriev I.V."/>
            <person name="Hibbett D.S."/>
            <person name="Martin F."/>
        </authorList>
    </citation>
    <scope>NUCLEOTIDE SEQUENCE [LARGE SCALE GENOMIC DNA]</scope>
    <source>
        <strain evidence="2">Ve08.2h10</strain>
    </source>
</reference>
<proteinExistence type="predicted"/>
<dbReference type="AlphaFoldDB" id="A0A0D0CST7"/>
<protein>
    <submittedName>
        <fullName evidence="1">Uncharacterized protein</fullName>
    </submittedName>
</protein>
<gene>
    <name evidence="1" type="ORF">PAXRUDRAFT_773343</name>
</gene>
<accession>A0A0D0CST7</accession>
<dbReference type="Proteomes" id="UP000054538">
    <property type="component" value="Unassembled WGS sequence"/>
</dbReference>
<dbReference type="HOGENOM" id="CLU_3093045_0_0_1"/>
<sequence length="52" mass="5945">FAIGRRHSPFTIHHAPFPIHHSLSANGCHRFPFPFGHFPLLLCSLFAIFHLP</sequence>